<dbReference type="CDD" id="cd00082">
    <property type="entry name" value="HisKA"/>
    <property type="match status" value="1"/>
</dbReference>
<dbReference type="PANTHER" id="PTHR43065">
    <property type="entry name" value="SENSOR HISTIDINE KINASE"/>
    <property type="match status" value="1"/>
</dbReference>
<organism evidence="7 8">
    <name type="scientific">Achromobacter kerstersii</name>
    <dbReference type="NCBI Taxonomy" id="1353890"/>
    <lineage>
        <taxon>Bacteria</taxon>
        <taxon>Pseudomonadati</taxon>
        <taxon>Pseudomonadota</taxon>
        <taxon>Betaproteobacteria</taxon>
        <taxon>Burkholderiales</taxon>
        <taxon>Alcaligenaceae</taxon>
        <taxon>Achromobacter</taxon>
    </lineage>
</organism>
<feature type="modified residue" description="4-aspartylphosphate" evidence="4">
    <location>
        <position position="486"/>
    </location>
</feature>
<dbReference type="InterPro" id="IPR011006">
    <property type="entry name" value="CheY-like_superfamily"/>
</dbReference>
<dbReference type="Gene3D" id="3.40.50.2300">
    <property type="match status" value="1"/>
</dbReference>
<accession>A0A6S7A0U4</accession>
<reference evidence="7 8" key="1">
    <citation type="submission" date="2020-04" db="EMBL/GenBank/DDBJ databases">
        <authorList>
            <person name="De Canck E."/>
        </authorList>
    </citation>
    <scope>NUCLEOTIDE SEQUENCE [LARGE SCALE GENOMIC DNA]</scope>
    <source>
        <strain evidence="7 8">LMG 3441</strain>
    </source>
</reference>
<evidence type="ECO:0000256" key="4">
    <source>
        <dbReference type="PROSITE-ProRule" id="PRU00169"/>
    </source>
</evidence>
<name>A0A6S7A0U4_9BURK</name>
<evidence type="ECO:0000259" key="6">
    <source>
        <dbReference type="PROSITE" id="PS50110"/>
    </source>
</evidence>
<sequence length="549" mass="59107">MQNESSELSFLAGGGEMGRRVATFDWACTPLGPIAEWSSALRVATGMVLSSRFPCCLVWGKELITLYNDAFRPILGTKPEALGRPFSDVWSEAWPMIGPIADRAFAGEATFIEDYSLVLQRSGQAEEATFTFCYSPVRDEHGVVVGMIDTVIETTSRILAERAQAEALRQTEDNLRQSQKMEAIGQLAGGLAHDFNNLLMGIAGSLELLNLRLSQHRLGELERHIDTARRNTERAAALTQRLLVFARNQPLNPQAVDINQLVRGMDDLVRRSVGPRIIVDLDCEPNLWPAWVDPHQVENALLNLCLNARDAMAGQGRLGIETAKVTLADAQAHERGLPAGDYLRLTVTDTGCGMTPQTVDRIFEPFFTTKSAGQGTGLGLSLLYGFVRQSGGQVQVTSRPGMGTAMSLYFPRGESALAPIEPGVPRHTPRAASGLTVLVAEDDVAVMAVVSETLSELGYIVLSAVDGASALRLLSAPAPIHLLICDIGLPGGMDGRQVADAGRMLRPDLKVLFITGSGARAGDEPGAPTLPKPFSLDELARQVHALIPA</sequence>
<feature type="domain" description="Histidine kinase" evidence="5">
    <location>
        <begin position="190"/>
        <end position="414"/>
    </location>
</feature>
<keyword evidence="3 4" id="KW-0597">Phosphoprotein</keyword>
<dbReference type="SUPFAM" id="SSF55785">
    <property type="entry name" value="PYP-like sensor domain (PAS domain)"/>
    <property type="match status" value="1"/>
</dbReference>
<feature type="domain" description="Response regulatory" evidence="6">
    <location>
        <begin position="436"/>
        <end position="547"/>
    </location>
</feature>
<dbReference type="RefSeq" id="WP_254600574.1">
    <property type="nucleotide sequence ID" value="NZ_CADIJQ010000004.1"/>
</dbReference>
<dbReference type="PROSITE" id="PS50109">
    <property type="entry name" value="HIS_KIN"/>
    <property type="match status" value="1"/>
</dbReference>
<dbReference type="SMART" id="SM00388">
    <property type="entry name" value="HisKA"/>
    <property type="match status" value="1"/>
</dbReference>
<dbReference type="InterPro" id="IPR001789">
    <property type="entry name" value="Sig_transdc_resp-reg_receiver"/>
</dbReference>
<dbReference type="GO" id="GO:0000155">
    <property type="term" value="F:phosphorelay sensor kinase activity"/>
    <property type="evidence" value="ECO:0007669"/>
    <property type="project" value="InterPro"/>
</dbReference>
<dbReference type="Pfam" id="PF00072">
    <property type="entry name" value="Response_reg"/>
    <property type="match status" value="1"/>
</dbReference>
<evidence type="ECO:0000259" key="5">
    <source>
        <dbReference type="PROSITE" id="PS50109"/>
    </source>
</evidence>
<dbReference type="PROSITE" id="PS50110">
    <property type="entry name" value="RESPONSE_REGULATORY"/>
    <property type="match status" value="1"/>
</dbReference>
<dbReference type="InterPro" id="IPR003594">
    <property type="entry name" value="HATPase_dom"/>
</dbReference>
<dbReference type="Gene3D" id="3.30.565.10">
    <property type="entry name" value="Histidine kinase-like ATPase, C-terminal domain"/>
    <property type="match status" value="1"/>
</dbReference>
<dbReference type="InterPro" id="IPR003661">
    <property type="entry name" value="HisK_dim/P_dom"/>
</dbReference>
<keyword evidence="7" id="KW-0808">Transferase</keyword>
<gene>
    <name evidence="7" type="primary">rcsC_5</name>
    <name evidence="7" type="ORF">LMG3441_02902</name>
</gene>
<evidence type="ECO:0000256" key="3">
    <source>
        <dbReference type="ARBA" id="ARBA00022553"/>
    </source>
</evidence>
<dbReference type="EMBL" id="CADIJQ010000004">
    <property type="protein sequence ID" value="CAB3707175.1"/>
    <property type="molecule type" value="Genomic_DNA"/>
</dbReference>
<dbReference type="SMART" id="SM00387">
    <property type="entry name" value="HATPase_c"/>
    <property type="match status" value="1"/>
</dbReference>
<dbReference type="InterPro" id="IPR036097">
    <property type="entry name" value="HisK_dim/P_sf"/>
</dbReference>
<proteinExistence type="predicted"/>
<dbReference type="InterPro" id="IPR005467">
    <property type="entry name" value="His_kinase_dom"/>
</dbReference>
<dbReference type="Proteomes" id="UP000494269">
    <property type="component" value="Unassembled WGS sequence"/>
</dbReference>
<dbReference type="Pfam" id="PF00512">
    <property type="entry name" value="HisKA"/>
    <property type="match status" value="1"/>
</dbReference>
<dbReference type="InterPro" id="IPR036890">
    <property type="entry name" value="HATPase_C_sf"/>
</dbReference>
<comment type="catalytic activity">
    <reaction evidence="1">
        <text>ATP + protein L-histidine = ADP + protein N-phospho-L-histidine.</text>
        <dbReference type="EC" id="2.7.13.3"/>
    </reaction>
</comment>
<evidence type="ECO:0000313" key="8">
    <source>
        <dbReference type="Proteomes" id="UP000494269"/>
    </source>
</evidence>
<dbReference type="Pfam" id="PF02518">
    <property type="entry name" value="HATPase_c"/>
    <property type="match status" value="1"/>
</dbReference>
<dbReference type="Gene3D" id="3.30.450.20">
    <property type="entry name" value="PAS domain"/>
    <property type="match status" value="1"/>
</dbReference>
<dbReference type="EC" id="2.7.13.3" evidence="2"/>
<evidence type="ECO:0000313" key="7">
    <source>
        <dbReference type="EMBL" id="CAB3707175.1"/>
    </source>
</evidence>
<dbReference type="InterPro" id="IPR004358">
    <property type="entry name" value="Sig_transdc_His_kin-like_C"/>
</dbReference>
<dbReference type="Gene3D" id="1.10.287.130">
    <property type="match status" value="1"/>
</dbReference>
<keyword evidence="8" id="KW-1185">Reference proteome</keyword>
<evidence type="ECO:0000256" key="2">
    <source>
        <dbReference type="ARBA" id="ARBA00012438"/>
    </source>
</evidence>
<dbReference type="SUPFAM" id="SSF47384">
    <property type="entry name" value="Homodimeric domain of signal transducing histidine kinase"/>
    <property type="match status" value="1"/>
</dbReference>
<dbReference type="AlphaFoldDB" id="A0A6S7A0U4"/>
<dbReference type="PRINTS" id="PR00344">
    <property type="entry name" value="BCTRLSENSOR"/>
</dbReference>
<evidence type="ECO:0000256" key="1">
    <source>
        <dbReference type="ARBA" id="ARBA00000085"/>
    </source>
</evidence>
<dbReference type="PANTHER" id="PTHR43065:SF42">
    <property type="entry name" value="TWO-COMPONENT SENSOR PPRA"/>
    <property type="match status" value="1"/>
</dbReference>
<protein>
    <recommendedName>
        <fullName evidence="2">histidine kinase</fullName>
        <ecNumber evidence="2">2.7.13.3</ecNumber>
    </recommendedName>
</protein>
<dbReference type="SMART" id="SM00448">
    <property type="entry name" value="REC"/>
    <property type="match status" value="1"/>
</dbReference>
<dbReference type="SUPFAM" id="SSF52172">
    <property type="entry name" value="CheY-like"/>
    <property type="match status" value="1"/>
</dbReference>
<dbReference type="SUPFAM" id="SSF55874">
    <property type="entry name" value="ATPase domain of HSP90 chaperone/DNA topoisomerase II/histidine kinase"/>
    <property type="match status" value="1"/>
</dbReference>
<dbReference type="InterPro" id="IPR035965">
    <property type="entry name" value="PAS-like_dom_sf"/>
</dbReference>
<keyword evidence="7" id="KW-0418">Kinase</keyword>